<protein>
    <submittedName>
        <fullName evidence="1">Uncharacterized protein</fullName>
    </submittedName>
</protein>
<comment type="caution">
    <text evidence="1">The sequence shown here is derived from an EMBL/GenBank/DDBJ whole genome shotgun (WGS) entry which is preliminary data.</text>
</comment>
<evidence type="ECO:0000313" key="2">
    <source>
        <dbReference type="Proteomes" id="UP000486601"/>
    </source>
</evidence>
<sequence>MKKINLKKRALNHVKKGLNHLDINHSLEVKNYAKEVRQVLKNEEITEKECYVLLRVKIRKGLSNKWNGSKKWHKECDKLMSLLSKY</sequence>
<accession>A0A7X5SZG3</accession>
<reference evidence="1 2" key="1">
    <citation type="submission" date="2019-04" db="EMBL/GenBank/DDBJ databases">
        <title>Genome sequencing of Clostridium botulinum Groups I-IV and Clostridium butyricum.</title>
        <authorList>
            <person name="Brunt J."/>
            <person name="Van Vliet A.H.M."/>
            <person name="Stringer S.C."/>
            <person name="Carter A.T."/>
            <person name="Peck M.W."/>
        </authorList>
    </citation>
    <scope>NUCLEOTIDE SEQUENCE [LARGE SCALE GENOMIC DNA]</scope>
    <source>
        <strain evidence="1 2">IFR 18/108</strain>
    </source>
</reference>
<proteinExistence type="predicted"/>
<name>A0A7X5SZG3_CLOSG</name>
<dbReference type="AlphaFoldDB" id="A0A7X5SZG3"/>
<evidence type="ECO:0000313" key="1">
    <source>
        <dbReference type="EMBL" id="NFR63170.1"/>
    </source>
</evidence>
<dbReference type="RefSeq" id="WP_039698808.1">
    <property type="nucleotide sequence ID" value="NZ_SXAL01000019.1"/>
</dbReference>
<gene>
    <name evidence="1" type="ORF">FDF70_17235</name>
</gene>
<organism evidence="1 2">
    <name type="scientific">Clostridium sporogenes</name>
    <dbReference type="NCBI Taxonomy" id="1509"/>
    <lineage>
        <taxon>Bacteria</taxon>
        <taxon>Bacillati</taxon>
        <taxon>Bacillota</taxon>
        <taxon>Clostridia</taxon>
        <taxon>Eubacteriales</taxon>
        <taxon>Clostridiaceae</taxon>
        <taxon>Clostridium</taxon>
    </lineage>
</organism>
<dbReference type="EMBL" id="SXCS01000011">
    <property type="protein sequence ID" value="NFR63170.1"/>
    <property type="molecule type" value="Genomic_DNA"/>
</dbReference>
<dbReference type="Proteomes" id="UP000486601">
    <property type="component" value="Unassembled WGS sequence"/>
</dbReference>